<keyword evidence="3" id="KW-1185">Reference proteome</keyword>
<dbReference type="InterPro" id="IPR045889">
    <property type="entry name" value="MES/HNL"/>
</dbReference>
<organism evidence="2">
    <name type="scientific">Oryza punctata</name>
    <name type="common">Red rice</name>
    <dbReference type="NCBI Taxonomy" id="4537"/>
    <lineage>
        <taxon>Eukaryota</taxon>
        <taxon>Viridiplantae</taxon>
        <taxon>Streptophyta</taxon>
        <taxon>Embryophyta</taxon>
        <taxon>Tracheophyta</taxon>
        <taxon>Spermatophyta</taxon>
        <taxon>Magnoliopsida</taxon>
        <taxon>Liliopsida</taxon>
        <taxon>Poales</taxon>
        <taxon>Poaceae</taxon>
        <taxon>BOP clade</taxon>
        <taxon>Oryzoideae</taxon>
        <taxon>Oryzeae</taxon>
        <taxon>Oryzinae</taxon>
        <taxon>Oryza</taxon>
    </lineage>
</organism>
<dbReference type="GO" id="GO:0080032">
    <property type="term" value="F:methyl jasmonate esterase activity"/>
    <property type="evidence" value="ECO:0007669"/>
    <property type="project" value="TreeGrafter"/>
</dbReference>
<name>A0A0E0JS62_ORYPU</name>
<reference evidence="2" key="1">
    <citation type="submission" date="2015-04" db="UniProtKB">
        <authorList>
            <consortium name="EnsemblPlants"/>
        </authorList>
    </citation>
    <scope>IDENTIFICATION</scope>
</reference>
<dbReference type="GO" id="GO:0080031">
    <property type="term" value="F:methyl salicylate esterase activity"/>
    <property type="evidence" value="ECO:0007669"/>
    <property type="project" value="TreeGrafter"/>
</dbReference>
<dbReference type="AlphaFoldDB" id="A0A0E0JS62"/>
<dbReference type="SUPFAM" id="SSF53474">
    <property type="entry name" value="alpha/beta-Hydrolases"/>
    <property type="match status" value="1"/>
</dbReference>
<accession>A0A0E0JS62</accession>
<dbReference type="InterPro" id="IPR000073">
    <property type="entry name" value="AB_hydrolase_1"/>
</dbReference>
<dbReference type="InterPro" id="IPR029058">
    <property type="entry name" value="AB_hydrolase_fold"/>
</dbReference>
<dbReference type="GO" id="GO:0080030">
    <property type="term" value="F:methyl indole-3-acetate esterase activity"/>
    <property type="evidence" value="ECO:0007669"/>
    <property type="project" value="TreeGrafter"/>
</dbReference>
<dbReference type="Gramene" id="OPUNC01G39080.1">
    <property type="protein sequence ID" value="OPUNC01G39080.1"/>
    <property type="gene ID" value="OPUNC01G39080"/>
</dbReference>
<dbReference type="Pfam" id="PF00561">
    <property type="entry name" value="Abhydrolase_1"/>
    <property type="match status" value="1"/>
</dbReference>
<evidence type="ECO:0000259" key="1">
    <source>
        <dbReference type="Pfam" id="PF00561"/>
    </source>
</evidence>
<dbReference type="EnsemblPlants" id="OPUNC01G42260.2">
    <property type="protein sequence ID" value="OPUNC01G42260.2"/>
    <property type="gene ID" value="OPUNC01G42260"/>
</dbReference>
<protein>
    <recommendedName>
        <fullName evidence="1">AB hydrolase-1 domain-containing protein</fullName>
    </recommendedName>
</protein>
<dbReference type="PANTHER" id="PTHR10992:SF1004">
    <property type="entry name" value="ESTERASE PIR7B"/>
    <property type="match status" value="1"/>
</dbReference>
<dbReference type="Gene3D" id="3.40.50.1820">
    <property type="entry name" value="alpha/beta hydrolase"/>
    <property type="match status" value="1"/>
</dbReference>
<dbReference type="GO" id="GO:0009696">
    <property type="term" value="P:salicylic acid metabolic process"/>
    <property type="evidence" value="ECO:0007669"/>
    <property type="project" value="TreeGrafter"/>
</dbReference>
<dbReference type="OMA" id="PDTTHEP"/>
<reference evidence="2" key="2">
    <citation type="submission" date="2018-05" db="EMBL/GenBank/DDBJ databases">
        <title>OpunRS2 (Oryza punctata Reference Sequence Version 2).</title>
        <authorList>
            <person name="Zhang J."/>
            <person name="Kudrna D."/>
            <person name="Lee S."/>
            <person name="Talag J."/>
            <person name="Welchert J."/>
            <person name="Wing R.A."/>
        </authorList>
    </citation>
    <scope>NUCLEOTIDE SEQUENCE [LARGE SCALE GENOMIC DNA]</scope>
</reference>
<feature type="domain" description="AB hydrolase-1" evidence="1">
    <location>
        <begin position="11"/>
        <end position="114"/>
    </location>
</feature>
<dbReference type="Gramene" id="OPUNC01G42260.2">
    <property type="protein sequence ID" value="OPUNC01G42260.2"/>
    <property type="gene ID" value="OPUNC01G42260"/>
</dbReference>
<dbReference type="EnsemblPlants" id="OPUNC01G39080.1">
    <property type="protein sequence ID" value="OPUNC01G39080.1"/>
    <property type="gene ID" value="OPUNC01G39080"/>
</dbReference>
<proteinExistence type="predicted"/>
<dbReference type="HOGENOM" id="CLU_046066_5_0_1"/>
<evidence type="ECO:0000313" key="3">
    <source>
        <dbReference type="Proteomes" id="UP000026962"/>
    </source>
</evidence>
<sequence length="175" mass="18577">MEGGGGGSSKHFILVHGLCHGAWCWYKVVSMLRSAGHRVTALDLAASGVHPARIDEVHSFEDYSRPLLDVVAAAPAGERLILVGHSLGGLSIALAMERFPDKIAVAVFAGASMPCVGKHMGIVRELMRERAPKGLLMDSKMIPINNKQGPGTAVILGPNFLAERCYPLSPAEAIN</sequence>
<evidence type="ECO:0000313" key="2">
    <source>
        <dbReference type="EnsemblPlants" id="OPUNC01G39080.1"/>
    </source>
</evidence>
<dbReference type="PANTHER" id="PTHR10992">
    <property type="entry name" value="METHYLESTERASE FAMILY MEMBER"/>
    <property type="match status" value="1"/>
</dbReference>
<dbReference type="GO" id="GO:0009694">
    <property type="term" value="P:jasmonic acid metabolic process"/>
    <property type="evidence" value="ECO:0007669"/>
    <property type="project" value="TreeGrafter"/>
</dbReference>
<dbReference type="Proteomes" id="UP000026962">
    <property type="component" value="Chromosome 1"/>
</dbReference>